<dbReference type="PANTHER" id="PTHR47356">
    <property type="entry name" value="FAD-DEPENDENT MONOOXYGENASE ASQG-RELATED"/>
    <property type="match status" value="1"/>
</dbReference>
<dbReference type="InterPro" id="IPR050562">
    <property type="entry name" value="FAD_mOase_fung"/>
</dbReference>
<evidence type="ECO:0000256" key="1">
    <source>
        <dbReference type="ARBA" id="ARBA00001974"/>
    </source>
</evidence>
<reference evidence="7" key="2">
    <citation type="submission" date="2023-05" db="EMBL/GenBank/DDBJ databases">
        <authorList>
            <consortium name="Lawrence Berkeley National Laboratory"/>
            <person name="Steindorff A."/>
            <person name="Hensen N."/>
            <person name="Bonometti L."/>
            <person name="Westerberg I."/>
            <person name="Brannstrom I.O."/>
            <person name="Guillou S."/>
            <person name="Cros-Aarteil S."/>
            <person name="Calhoun S."/>
            <person name="Haridas S."/>
            <person name="Kuo A."/>
            <person name="Mondo S."/>
            <person name="Pangilinan J."/>
            <person name="Riley R."/>
            <person name="Labutti K."/>
            <person name="Andreopoulos B."/>
            <person name="Lipzen A."/>
            <person name="Chen C."/>
            <person name="Yanf M."/>
            <person name="Daum C."/>
            <person name="Ng V."/>
            <person name="Clum A."/>
            <person name="Ohm R."/>
            <person name="Martin F."/>
            <person name="Silar P."/>
            <person name="Natvig D."/>
            <person name="Lalanne C."/>
            <person name="Gautier V."/>
            <person name="Ament-Velasquez S.L."/>
            <person name="Kruys A."/>
            <person name="Hutchinson M.I."/>
            <person name="Powell A.J."/>
            <person name="Barry K."/>
            <person name="Miller A.N."/>
            <person name="Grigoriev I.V."/>
            <person name="Debuchy R."/>
            <person name="Gladieux P."/>
            <person name="Thoren M.H."/>
            <person name="Johannesson H."/>
        </authorList>
    </citation>
    <scope>NUCLEOTIDE SEQUENCE</scope>
    <source>
        <strain evidence="7">CBS 892.96</strain>
    </source>
</reference>
<evidence type="ECO:0000256" key="5">
    <source>
        <dbReference type="ARBA" id="ARBA00023002"/>
    </source>
</evidence>
<keyword evidence="8" id="KW-1185">Reference proteome</keyword>
<dbReference type="Gene3D" id="3.50.50.60">
    <property type="entry name" value="FAD/NAD(P)-binding domain"/>
    <property type="match status" value="1"/>
</dbReference>
<reference evidence="7" key="1">
    <citation type="journal article" date="2023" name="Mol. Phylogenet. Evol.">
        <title>Genome-scale phylogeny and comparative genomics of the fungal order Sordariales.</title>
        <authorList>
            <person name="Hensen N."/>
            <person name="Bonometti L."/>
            <person name="Westerberg I."/>
            <person name="Brannstrom I.O."/>
            <person name="Guillou S."/>
            <person name="Cros-Aarteil S."/>
            <person name="Calhoun S."/>
            <person name="Haridas S."/>
            <person name="Kuo A."/>
            <person name="Mondo S."/>
            <person name="Pangilinan J."/>
            <person name="Riley R."/>
            <person name="LaButti K."/>
            <person name="Andreopoulos B."/>
            <person name="Lipzen A."/>
            <person name="Chen C."/>
            <person name="Yan M."/>
            <person name="Daum C."/>
            <person name="Ng V."/>
            <person name="Clum A."/>
            <person name="Steindorff A."/>
            <person name="Ohm R.A."/>
            <person name="Martin F."/>
            <person name="Silar P."/>
            <person name="Natvig D.O."/>
            <person name="Lalanne C."/>
            <person name="Gautier V."/>
            <person name="Ament-Velasquez S.L."/>
            <person name="Kruys A."/>
            <person name="Hutchinson M.I."/>
            <person name="Powell A.J."/>
            <person name="Barry K."/>
            <person name="Miller A.N."/>
            <person name="Grigoriev I.V."/>
            <person name="Debuchy R."/>
            <person name="Gladieux P."/>
            <person name="Hiltunen Thoren M."/>
            <person name="Johannesson H."/>
        </authorList>
    </citation>
    <scope>NUCLEOTIDE SEQUENCE</scope>
    <source>
        <strain evidence="7">CBS 892.96</strain>
    </source>
</reference>
<evidence type="ECO:0000256" key="2">
    <source>
        <dbReference type="ARBA" id="ARBA00007992"/>
    </source>
</evidence>
<gene>
    <name evidence="7" type="ORF">QBC36DRAFT_387616</name>
</gene>
<name>A0AAN6W6F5_9PEZI</name>
<feature type="domain" description="FAD-binding" evidence="6">
    <location>
        <begin position="8"/>
        <end position="367"/>
    </location>
</feature>
<evidence type="ECO:0000313" key="8">
    <source>
        <dbReference type="Proteomes" id="UP001302321"/>
    </source>
</evidence>
<dbReference type="GO" id="GO:0071949">
    <property type="term" value="F:FAD binding"/>
    <property type="evidence" value="ECO:0007669"/>
    <property type="project" value="InterPro"/>
</dbReference>
<dbReference type="Pfam" id="PF01494">
    <property type="entry name" value="FAD_binding_3"/>
    <property type="match status" value="1"/>
</dbReference>
<dbReference type="EMBL" id="MU866203">
    <property type="protein sequence ID" value="KAK4176264.1"/>
    <property type="molecule type" value="Genomic_DNA"/>
</dbReference>
<dbReference type="AlphaFoldDB" id="A0AAN6W6F5"/>
<protein>
    <recommendedName>
        <fullName evidence="6">FAD-binding domain-containing protein</fullName>
    </recommendedName>
</protein>
<evidence type="ECO:0000259" key="6">
    <source>
        <dbReference type="Pfam" id="PF01494"/>
    </source>
</evidence>
<evidence type="ECO:0000313" key="7">
    <source>
        <dbReference type="EMBL" id="KAK4176264.1"/>
    </source>
</evidence>
<keyword evidence="4" id="KW-0274">FAD</keyword>
<comment type="caution">
    <text evidence="7">The sequence shown here is derived from an EMBL/GenBank/DDBJ whole genome shotgun (WGS) entry which is preliminary data.</text>
</comment>
<keyword evidence="5" id="KW-0560">Oxidoreductase</keyword>
<proteinExistence type="inferred from homology"/>
<dbReference type="PANTHER" id="PTHR47356:SF2">
    <property type="entry name" value="FAD-BINDING DOMAIN-CONTAINING PROTEIN-RELATED"/>
    <property type="match status" value="1"/>
</dbReference>
<evidence type="ECO:0000256" key="4">
    <source>
        <dbReference type="ARBA" id="ARBA00022827"/>
    </source>
</evidence>
<dbReference type="InterPro" id="IPR002938">
    <property type="entry name" value="FAD-bd"/>
</dbReference>
<sequence length="442" mass="48893">MTATTPLKVIIIGGGPIGLTLAQILTSAAIDFLILERRSTVTPEEGAGIAIGPTSFRLYDQLGLLPLMEQISTPIPHKHVLQPDGKVYNSYEFHLRACHGRAMAFLHRLDLVTTLYSTLPDSSKTKIHTGKSLADITLTPTGVTVTCTDGSSYNGTLIIGADGVHSKTRRIMQALSSAPESETLPFETTFQGLFGNVPRLSLPGQEEIEPGHDWECHSGGLSSQFFVGRERGWFIIYRPLPGGSTRERIDYTDEDIKQFAEDVKDMHVTDKLTFGEVFECVNKAGLTQLQEGAVKDRSWKRIALVGDACDKITPNVGLGYNNGVLDVIVLGNLLKRLNESGEQVTEEAVERVFREYQAERKEFSEKVDGAARGVIRTVTHTGWMKYVLDRWINPTLGLDKLYGSKVMGPLMAKQQVLEWLEEKNRIDGTITWAYKGLVITNV</sequence>
<organism evidence="7 8">
    <name type="scientific">Triangularia setosa</name>
    <dbReference type="NCBI Taxonomy" id="2587417"/>
    <lineage>
        <taxon>Eukaryota</taxon>
        <taxon>Fungi</taxon>
        <taxon>Dikarya</taxon>
        <taxon>Ascomycota</taxon>
        <taxon>Pezizomycotina</taxon>
        <taxon>Sordariomycetes</taxon>
        <taxon>Sordariomycetidae</taxon>
        <taxon>Sordariales</taxon>
        <taxon>Podosporaceae</taxon>
        <taxon>Triangularia</taxon>
    </lineage>
</organism>
<evidence type="ECO:0000256" key="3">
    <source>
        <dbReference type="ARBA" id="ARBA00022630"/>
    </source>
</evidence>
<accession>A0AAN6W6F5</accession>
<dbReference type="SUPFAM" id="SSF51905">
    <property type="entry name" value="FAD/NAD(P)-binding domain"/>
    <property type="match status" value="1"/>
</dbReference>
<comment type="similarity">
    <text evidence="2">Belongs to the paxM FAD-dependent monooxygenase family.</text>
</comment>
<keyword evidence="3" id="KW-0285">Flavoprotein</keyword>
<dbReference type="Proteomes" id="UP001302321">
    <property type="component" value="Unassembled WGS sequence"/>
</dbReference>
<dbReference type="GO" id="GO:0004497">
    <property type="term" value="F:monooxygenase activity"/>
    <property type="evidence" value="ECO:0007669"/>
    <property type="project" value="InterPro"/>
</dbReference>
<dbReference type="InterPro" id="IPR036188">
    <property type="entry name" value="FAD/NAD-bd_sf"/>
</dbReference>
<dbReference type="PRINTS" id="PR00420">
    <property type="entry name" value="RNGMNOXGNASE"/>
</dbReference>
<comment type="cofactor">
    <cofactor evidence="1">
        <name>FAD</name>
        <dbReference type="ChEBI" id="CHEBI:57692"/>
    </cofactor>
</comment>